<dbReference type="InterPro" id="IPR024185">
    <property type="entry name" value="FTHF_cligase-like_sf"/>
</dbReference>
<name>A0A2S6MYW0_RHOGL</name>
<evidence type="ECO:0000313" key="9">
    <source>
        <dbReference type="EMBL" id="PPQ27551.1"/>
    </source>
</evidence>
<dbReference type="AlphaFoldDB" id="A0A2S6MYW0"/>
<dbReference type="PROSITE" id="PS51379">
    <property type="entry name" value="4FE4S_FER_2"/>
    <property type="match status" value="1"/>
</dbReference>
<dbReference type="PROSITE" id="PS00198">
    <property type="entry name" value="4FE4S_FER_1"/>
    <property type="match status" value="1"/>
</dbReference>
<dbReference type="Proteomes" id="UP000239724">
    <property type="component" value="Unassembled WGS sequence"/>
</dbReference>
<proteinExistence type="predicted"/>
<dbReference type="Pfam" id="PF13183">
    <property type="entry name" value="Fer4_8"/>
    <property type="match status" value="1"/>
</dbReference>
<dbReference type="PANTHER" id="PTHR47153">
    <property type="entry name" value="LACTATE UTILIZATION PROTEIN B"/>
    <property type="match status" value="1"/>
</dbReference>
<evidence type="ECO:0000256" key="5">
    <source>
        <dbReference type="ARBA" id="ARBA00022982"/>
    </source>
</evidence>
<evidence type="ECO:0000259" key="8">
    <source>
        <dbReference type="PROSITE" id="PS51379"/>
    </source>
</evidence>
<feature type="domain" description="4Fe-4S ferredoxin-type" evidence="8">
    <location>
        <begin position="306"/>
        <end position="336"/>
    </location>
</feature>
<dbReference type="GO" id="GO:0006089">
    <property type="term" value="P:lactate metabolic process"/>
    <property type="evidence" value="ECO:0007669"/>
    <property type="project" value="InterPro"/>
</dbReference>
<dbReference type="OrthoDB" id="5289041at2"/>
<evidence type="ECO:0000256" key="6">
    <source>
        <dbReference type="ARBA" id="ARBA00023004"/>
    </source>
</evidence>
<evidence type="ECO:0000256" key="2">
    <source>
        <dbReference type="ARBA" id="ARBA00022485"/>
    </source>
</evidence>
<dbReference type="EMBL" id="NHRY01000257">
    <property type="protein sequence ID" value="PPQ27551.1"/>
    <property type="molecule type" value="Genomic_DNA"/>
</dbReference>
<evidence type="ECO:0000256" key="7">
    <source>
        <dbReference type="ARBA" id="ARBA00023014"/>
    </source>
</evidence>
<accession>A0A2S6MYW0</accession>
<dbReference type="InterPro" id="IPR017896">
    <property type="entry name" value="4Fe4S_Fe-S-bd"/>
</dbReference>
<dbReference type="InterPro" id="IPR003741">
    <property type="entry name" value="LUD_dom"/>
</dbReference>
<dbReference type="InterPro" id="IPR009051">
    <property type="entry name" value="Helical_ferredxn"/>
</dbReference>
<dbReference type="GO" id="GO:0046872">
    <property type="term" value="F:metal ion binding"/>
    <property type="evidence" value="ECO:0007669"/>
    <property type="project" value="UniProtKB-KW"/>
</dbReference>
<keyword evidence="5" id="KW-0249">Electron transport</keyword>
<evidence type="ECO:0000256" key="1">
    <source>
        <dbReference type="ARBA" id="ARBA00022448"/>
    </source>
</evidence>
<gene>
    <name evidence="9" type="ORF">CCS01_26910</name>
</gene>
<evidence type="ECO:0000256" key="4">
    <source>
        <dbReference type="ARBA" id="ARBA00022737"/>
    </source>
</evidence>
<organism evidence="9 10">
    <name type="scientific">Rhodopila globiformis</name>
    <name type="common">Rhodopseudomonas globiformis</name>
    <dbReference type="NCBI Taxonomy" id="1071"/>
    <lineage>
        <taxon>Bacteria</taxon>
        <taxon>Pseudomonadati</taxon>
        <taxon>Pseudomonadota</taxon>
        <taxon>Alphaproteobacteria</taxon>
        <taxon>Acetobacterales</taxon>
        <taxon>Acetobacteraceae</taxon>
        <taxon>Rhodopila</taxon>
    </lineage>
</organism>
<keyword evidence="6" id="KW-0408">Iron</keyword>
<dbReference type="SUPFAM" id="SSF46548">
    <property type="entry name" value="alpha-helical ferredoxin"/>
    <property type="match status" value="1"/>
</dbReference>
<dbReference type="InterPro" id="IPR017900">
    <property type="entry name" value="4Fe4S_Fe_S_CS"/>
</dbReference>
<dbReference type="GO" id="GO:0051539">
    <property type="term" value="F:4 iron, 4 sulfur cluster binding"/>
    <property type="evidence" value="ECO:0007669"/>
    <property type="project" value="UniProtKB-KW"/>
</dbReference>
<keyword evidence="1" id="KW-0813">Transport</keyword>
<keyword evidence="4" id="KW-0677">Repeat</keyword>
<evidence type="ECO:0000313" key="10">
    <source>
        <dbReference type="Proteomes" id="UP000239724"/>
    </source>
</evidence>
<dbReference type="SUPFAM" id="SSF100950">
    <property type="entry name" value="NagB/RpiA/CoA transferase-like"/>
    <property type="match status" value="1"/>
</dbReference>
<keyword evidence="2" id="KW-0004">4Fe-4S</keyword>
<dbReference type="PANTHER" id="PTHR47153:SF2">
    <property type="entry name" value="LACTATE UTILIZATION PROTEIN B"/>
    <property type="match status" value="1"/>
</dbReference>
<keyword evidence="7" id="KW-0411">Iron-sulfur</keyword>
<dbReference type="InterPro" id="IPR004452">
    <property type="entry name" value="LutB/LldF"/>
</dbReference>
<dbReference type="InterPro" id="IPR037171">
    <property type="entry name" value="NagB/RpiA_transferase-like"/>
</dbReference>
<sequence length="477" mass="52128">MHIATSSAFKENASKALSNSGLQKALARSGPSFIARRAAAAAALPEFERLRDTARDIKNHALANLDFYLEAYETKVLASGGKVHWCADAGEARDAVLAICQAAGARTVTKGKSMIGEEIAINDHLEQHGIRPVETDLGEYIIQLRHELPSHIIAPAFHLNMEDWEAAFRKAHTDLPADRTFRERRDVLIEARTKLRSQFLVADVGITGANFLIAETGSSVIVTNEGNGDLTQTLPRVHIVLASIEKCVPTLEDATSLLRVLARSATGQDFSVYTTFSTGPRRPGDLDGPAEYHVVLIDNGRSAMLGTDFQDMLRCIRCAACMNHCPVYGAVGGHAYGWVYPGPMGAVLTPGLIGVDKAEHLPNASTFCGKCESVCPVRIPLPKLMRHWRERAFERHLTPGATRTNLALWAFLARRPALYRMATRAAALGLGWMGRKTGRFAHLPLASGWTGGRDLPAPEGDTFFARYARQQRTQQAQ</sequence>
<protein>
    <submittedName>
        <fullName evidence="9">(Fe-S)-binding protein</fullName>
    </submittedName>
</protein>
<reference evidence="9 10" key="1">
    <citation type="journal article" date="2018" name="Arch. Microbiol.">
        <title>New insights into the metabolic potential of the phototrophic purple bacterium Rhodopila globiformis DSM 161(T) from its draft genome sequence and evidence for a vanadium-dependent nitrogenase.</title>
        <authorList>
            <person name="Imhoff J.F."/>
            <person name="Rahn T."/>
            <person name="Kunzel S."/>
            <person name="Neulinger S.C."/>
        </authorList>
    </citation>
    <scope>NUCLEOTIDE SEQUENCE [LARGE SCALE GENOMIC DNA]</scope>
    <source>
        <strain evidence="9 10">DSM 161</strain>
    </source>
</reference>
<dbReference type="RefSeq" id="WP_104521916.1">
    <property type="nucleotide sequence ID" value="NZ_NHRY01000257.1"/>
</dbReference>
<keyword evidence="10" id="KW-1185">Reference proteome</keyword>
<evidence type="ECO:0000256" key="3">
    <source>
        <dbReference type="ARBA" id="ARBA00022723"/>
    </source>
</evidence>
<dbReference type="Gene3D" id="1.10.1060.10">
    <property type="entry name" value="Alpha-helical ferredoxin"/>
    <property type="match status" value="1"/>
</dbReference>
<keyword evidence="3" id="KW-0479">Metal-binding</keyword>
<comment type="caution">
    <text evidence="9">The sequence shown here is derived from an EMBL/GenBank/DDBJ whole genome shotgun (WGS) entry which is preliminary data.</text>
</comment>
<dbReference type="Gene3D" id="3.40.50.10420">
    <property type="entry name" value="NagB/RpiA/CoA transferase-like"/>
    <property type="match status" value="1"/>
</dbReference>
<dbReference type="Pfam" id="PF02589">
    <property type="entry name" value="LUD_dom"/>
    <property type="match status" value="1"/>
</dbReference>